<name>A0A095SN20_9GAMM</name>
<dbReference type="InterPro" id="IPR029063">
    <property type="entry name" value="SAM-dependent_MTases_sf"/>
</dbReference>
<evidence type="ECO:0000256" key="4">
    <source>
        <dbReference type="ARBA" id="ARBA00022679"/>
    </source>
</evidence>
<evidence type="ECO:0000256" key="3">
    <source>
        <dbReference type="ARBA" id="ARBA00022603"/>
    </source>
</evidence>
<gene>
    <name evidence="8" type="ORF">Y5S_00953</name>
</gene>
<keyword evidence="4 8" id="KW-0808">Transferase</keyword>
<accession>A0A095SN20</accession>
<dbReference type="PANTHER" id="PTHR47816">
    <property type="entry name" value="RIBOSOMAL RNA SMALL SUBUNIT METHYLTRANSFERASE C"/>
    <property type="match status" value="1"/>
</dbReference>
<protein>
    <submittedName>
        <fullName evidence="8">Ribosomal ribonucleate guanine-2-methyltransferase</fullName>
    </submittedName>
</protein>
<dbReference type="PATRIC" id="fig|1177154.3.peg.963"/>
<dbReference type="PROSITE" id="PS00092">
    <property type="entry name" value="N6_MTASE"/>
    <property type="match status" value="1"/>
</dbReference>
<evidence type="ECO:0000256" key="2">
    <source>
        <dbReference type="ARBA" id="ARBA00022552"/>
    </source>
</evidence>
<dbReference type="InterPro" id="IPR002052">
    <property type="entry name" value="DNA_methylase_N6_adenine_CS"/>
</dbReference>
<dbReference type="InterPro" id="IPR017237">
    <property type="entry name" value="RLMG"/>
</dbReference>
<sequence>MHELTHPWGSLTLYRWPRRRNETLQAWDNADRYLLNTLNERGGEADETLVINDSHGALALAAAQRGTVLTSGDSWLAYHNIGKNAVENGLSTIPHCWPGESLSSAPAQVIMRVPKSLALLESQLAWLSAQLVEGTPVWLSGMDKHLPRQLVPLMEKYLGNGRAEYGWKKARLFSATAPGKELTESPYPTSVDSPLGPLRVDAGVFSQQQLDIGARCFLEHLPETLAPAARVVDLGCGNGVIGLAMLEKIPDAHVTFCDESWLALQSARHNVETCQPDANVVFHHGDGLEGLEMRFDCILLNPPFHDGHTVGDHVARRLFRQASKRLAEGGELRVIGNRHLGYHKVLGRLFVEVEVVGSNSKFVVLSCRNPK</sequence>
<dbReference type="Pfam" id="PF26049">
    <property type="entry name" value="RLMG_N"/>
    <property type="match status" value="1"/>
</dbReference>
<dbReference type="InterPro" id="IPR046977">
    <property type="entry name" value="RsmC/RlmG"/>
</dbReference>
<keyword evidence="5" id="KW-0949">S-adenosyl-L-methionine</keyword>
<dbReference type="SUPFAM" id="SSF53335">
    <property type="entry name" value="S-adenosyl-L-methionine-dependent methyltransferases"/>
    <property type="match status" value="1"/>
</dbReference>
<keyword evidence="9" id="KW-1185">Reference proteome</keyword>
<dbReference type="GO" id="GO:0003676">
    <property type="term" value="F:nucleic acid binding"/>
    <property type="evidence" value="ECO:0007669"/>
    <property type="project" value="InterPro"/>
</dbReference>
<dbReference type="Proteomes" id="UP000029444">
    <property type="component" value="Unassembled WGS sequence"/>
</dbReference>
<dbReference type="GO" id="GO:0008990">
    <property type="term" value="F:rRNA (guanine-N2-)-methyltransferase activity"/>
    <property type="evidence" value="ECO:0007669"/>
    <property type="project" value="InterPro"/>
</dbReference>
<evidence type="ECO:0000313" key="8">
    <source>
        <dbReference type="EMBL" id="KGD65729.1"/>
    </source>
</evidence>
<dbReference type="EMBL" id="ARXV01000003">
    <property type="protein sequence ID" value="KGD65729.1"/>
    <property type="molecule type" value="Genomic_DNA"/>
</dbReference>
<dbReference type="eggNOG" id="COG2813">
    <property type="taxonomic scope" value="Bacteria"/>
</dbReference>
<dbReference type="PANTHER" id="PTHR47816:SF5">
    <property type="entry name" value="RIBOSOMAL RNA LARGE SUBUNIT METHYLTRANSFERASE G"/>
    <property type="match status" value="1"/>
</dbReference>
<dbReference type="Pfam" id="PF05175">
    <property type="entry name" value="MTS"/>
    <property type="match status" value="1"/>
</dbReference>
<proteinExistence type="predicted"/>
<dbReference type="InterPro" id="IPR007848">
    <property type="entry name" value="Small_mtfrase_dom"/>
</dbReference>
<dbReference type="InterPro" id="IPR058679">
    <property type="entry name" value="RlmG_N"/>
</dbReference>
<feature type="domain" description="Methyltransferase small" evidence="6">
    <location>
        <begin position="200"/>
        <end position="365"/>
    </location>
</feature>
<feature type="domain" description="RlmG N-terminal" evidence="7">
    <location>
        <begin position="1"/>
        <end position="177"/>
    </location>
</feature>
<dbReference type="AlphaFoldDB" id="A0A095SN20"/>
<reference evidence="8 9" key="1">
    <citation type="submission" date="2012-09" db="EMBL/GenBank/DDBJ databases">
        <title>Genome Sequence of alkane-degrading Bacterium Alcanivorax sp. 19-m-6.</title>
        <authorList>
            <person name="Lai Q."/>
            <person name="Shao Z."/>
        </authorList>
    </citation>
    <scope>NUCLEOTIDE SEQUENCE [LARGE SCALE GENOMIC DNA]</scope>
    <source>
        <strain evidence="8 9">19-m-6</strain>
    </source>
</reference>
<dbReference type="PIRSF" id="PIRSF037565">
    <property type="entry name" value="RRNA_m2G_Mtase_RsmD_prd"/>
    <property type="match status" value="1"/>
</dbReference>
<evidence type="ECO:0000313" key="9">
    <source>
        <dbReference type="Proteomes" id="UP000029444"/>
    </source>
</evidence>
<keyword evidence="2" id="KW-0698">rRNA processing</keyword>
<keyword evidence="3 8" id="KW-0489">Methyltransferase</keyword>
<evidence type="ECO:0000259" key="7">
    <source>
        <dbReference type="Pfam" id="PF26049"/>
    </source>
</evidence>
<evidence type="ECO:0000259" key="6">
    <source>
        <dbReference type="Pfam" id="PF05175"/>
    </source>
</evidence>
<comment type="caution">
    <text evidence="8">The sequence shown here is derived from an EMBL/GenBank/DDBJ whole genome shotgun (WGS) entry which is preliminary data.</text>
</comment>
<dbReference type="STRING" id="1177154.Y5S_00953"/>
<evidence type="ECO:0000256" key="5">
    <source>
        <dbReference type="ARBA" id="ARBA00022691"/>
    </source>
</evidence>
<organism evidence="8 9">
    <name type="scientific">Alcanivorax nanhaiticus</name>
    <dbReference type="NCBI Taxonomy" id="1177154"/>
    <lineage>
        <taxon>Bacteria</taxon>
        <taxon>Pseudomonadati</taxon>
        <taxon>Pseudomonadota</taxon>
        <taxon>Gammaproteobacteria</taxon>
        <taxon>Oceanospirillales</taxon>
        <taxon>Alcanivoracaceae</taxon>
        <taxon>Alcanivorax</taxon>
    </lineage>
</organism>
<dbReference type="GO" id="GO:0005737">
    <property type="term" value="C:cytoplasm"/>
    <property type="evidence" value="ECO:0007669"/>
    <property type="project" value="InterPro"/>
</dbReference>
<dbReference type="CDD" id="cd02440">
    <property type="entry name" value="AdoMet_MTases"/>
    <property type="match status" value="1"/>
</dbReference>
<dbReference type="RefSeq" id="WP_035230946.1">
    <property type="nucleotide sequence ID" value="NZ_ARXV01000003.1"/>
</dbReference>
<dbReference type="OrthoDB" id="29650at2"/>
<evidence type="ECO:0000256" key="1">
    <source>
        <dbReference type="ARBA" id="ARBA00022490"/>
    </source>
</evidence>
<dbReference type="Gene3D" id="3.40.50.150">
    <property type="entry name" value="Vaccinia Virus protein VP39"/>
    <property type="match status" value="2"/>
</dbReference>
<keyword evidence="1" id="KW-0963">Cytoplasm</keyword>